<name>A0ABR3VKY3_HUMIN</name>
<organism evidence="3 4">
    <name type="scientific">Humicola insolens</name>
    <name type="common">Soft-rot fungus</name>
    <dbReference type="NCBI Taxonomy" id="85995"/>
    <lineage>
        <taxon>Eukaryota</taxon>
        <taxon>Fungi</taxon>
        <taxon>Dikarya</taxon>
        <taxon>Ascomycota</taxon>
        <taxon>Pezizomycotina</taxon>
        <taxon>Sordariomycetes</taxon>
        <taxon>Sordariomycetidae</taxon>
        <taxon>Sordariales</taxon>
        <taxon>Chaetomiaceae</taxon>
        <taxon>Mycothermus</taxon>
    </lineage>
</organism>
<evidence type="ECO:0000313" key="3">
    <source>
        <dbReference type="EMBL" id="KAL1841561.1"/>
    </source>
</evidence>
<dbReference type="InterPro" id="IPR000073">
    <property type="entry name" value="AB_hydrolase_1"/>
</dbReference>
<sequence length="309" mass="34391">MRYGPVRNPPPSAFRTALIVFLNGLLLPSATWSETISHLLTLRRTSHLPTSFILSYDRYGQGKSDSDPTDPPDSDYGHDPLAVVSDLHQLLQQLVQDHHLPGPLGSLRIIFVCNSIGCVLARLYAASNPGLVAAYLFLDSMMANTDFVSIFPDPDDPDFNKRKLPKGVTPDDLRHARLKFRQYFHPEVPNNERLDRRGLRKLLPHADEPALPDGPGGKKPILTVVGHDWEEFAEQCERGSLGVSKAVINAYMNPAWGRYNEGLTRLTSPPGELKVARDCGHFIQKDDPEFVANEVNDILNRIVALSMSP</sequence>
<feature type="chain" id="PRO_5047287590" description="AB hydrolase-1 domain-containing protein" evidence="1">
    <location>
        <begin position="34"/>
        <end position="309"/>
    </location>
</feature>
<dbReference type="EMBL" id="JAZGSY010000071">
    <property type="protein sequence ID" value="KAL1841561.1"/>
    <property type="molecule type" value="Genomic_DNA"/>
</dbReference>
<dbReference type="InterPro" id="IPR029058">
    <property type="entry name" value="AB_hydrolase_fold"/>
</dbReference>
<feature type="domain" description="AB hydrolase-1" evidence="2">
    <location>
        <begin position="19"/>
        <end position="293"/>
    </location>
</feature>
<dbReference type="SUPFAM" id="SSF53474">
    <property type="entry name" value="alpha/beta-Hydrolases"/>
    <property type="match status" value="1"/>
</dbReference>
<keyword evidence="1" id="KW-0732">Signal</keyword>
<protein>
    <recommendedName>
        <fullName evidence="2">AB hydrolase-1 domain-containing protein</fullName>
    </recommendedName>
</protein>
<proteinExistence type="predicted"/>
<comment type="caution">
    <text evidence="3">The sequence shown here is derived from an EMBL/GenBank/DDBJ whole genome shotgun (WGS) entry which is preliminary data.</text>
</comment>
<evidence type="ECO:0000313" key="4">
    <source>
        <dbReference type="Proteomes" id="UP001583172"/>
    </source>
</evidence>
<evidence type="ECO:0000256" key="1">
    <source>
        <dbReference type="SAM" id="SignalP"/>
    </source>
</evidence>
<accession>A0ABR3VKY3</accession>
<feature type="signal peptide" evidence="1">
    <location>
        <begin position="1"/>
        <end position="33"/>
    </location>
</feature>
<evidence type="ECO:0000259" key="2">
    <source>
        <dbReference type="Pfam" id="PF12697"/>
    </source>
</evidence>
<gene>
    <name evidence="3" type="ORF">VTJ49DRAFT_6934</name>
</gene>
<dbReference type="Pfam" id="PF12697">
    <property type="entry name" value="Abhydrolase_6"/>
    <property type="match status" value="1"/>
</dbReference>
<reference evidence="3 4" key="1">
    <citation type="journal article" date="2024" name="Commun. Biol.">
        <title>Comparative genomic analysis of thermophilic fungi reveals convergent evolutionary adaptations and gene losses.</title>
        <authorList>
            <person name="Steindorff A.S."/>
            <person name="Aguilar-Pontes M.V."/>
            <person name="Robinson A.J."/>
            <person name="Andreopoulos B."/>
            <person name="LaButti K."/>
            <person name="Kuo A."/>
            <person name="Mondo S."/>
            <person name="Riley R."/>
            <person name="Otillar R."/>
            <person name="Haridas S."/>
            <person name="Lipzen A."/>
            <person name="Grimwood J."/>
            <person name="Schmutz J."/>
            <person name="Clum A."/>
            <person name="Reid I.D."/>
            <person name="Moisan M.C."/>
            <person name="Butler G."/>
            <person name="Nguyen T.T.M."/>
            <person name="Dewar K."/>
            <person name="Conant G."/>
            <person name="Drula E."/>
            <person name="Henrissat B."/>
            <person name="Hansel C."/>
            <person name="Singer S."/>
            <person name="Hutchinson M.I."/>
            <person name="de Vries R.P."/>
            <person name="Natvig D.O."/>
            <person name="Powell A.J."/>
            <person name="Tsang A."/>
            <person name="Grigoriev I.V."/>
        </authorList>
    </citation>
    <scope>NUCLEOTIDE SEQUENCE [LARGE SCALE GENOMIC DNA]</scope>
    <source>
        <strain evidence="3 4">CBS 620.91</strain>
    </source>
</reference>
<dbReference type="Proteomes" id="UP001583172">
    <property type="component" value="Unassembled WGS sequence"/>
</dbReference>
<dbReference type="Gene3D" id="3.40.50.1820">
    <property type="entry name" value="alpha/beta hydrolase"/>
    <property type="match status" value="1"/>
</dbReference>
<keyword evidence="4" id="KW-1185">Reference proteome</keyword>